<name>A0ABS4AFN0_9PROT</name>
<comment type="caution">
    <text evidence="3">The sequence shown here is derived from an EMBL/GenBank/DDBJ whole genome shotgun (WGS) entry which is preliminary data.</text>
</comment>
<dbReference type="InterPro" id="IPR035897">
    <property type="entry name" value="Toll_tir_struct_dom_sf"/>
</dbReference>
<feature type="domain" description="TIR" evidence="2">
    <location>
        <begin position="6"/>
        <end position="160"/>
    </location>
</feature>
<protein>
    <submittedName>
        <fullName evidence="3">TIR domain-containing protein</fullName>
    </submittedName>
</protein>
<gene>
    <name evidence="3" type="ORF">J8J14_13690</name>
</gene>
<organism evidence="3 4">
    <name type="scientific">Pararoseomonas baculiformis</name>
    <dbReference type="NCBI Taxonomy" id="2820812"/>
    <lineage>
        <taxon>Bacteria</taxon>
        <taxon>Pseudomonadati</taxon>
        <taxon>Pseudomonadota</taxon>
        <taxon>Alphaproteobacteria</taxon>
        <taxon>Acetobacterales</taxon>
        <taxon>Acetobacteraceae</taxon>
        <taxon>Pararoseomonas</taxon>
    </lineage>
</organism>
<evidence type="ECO:0000256" key="1">
    <source>
        <dbReference type="SAM" id="Phobius"/>
    </source>
</evidence>
<keyword evidence="4" id="KW-1185">Reference proteome</keyword>
<dbReference type="EMBL" id="JAGIZB010000012">
    <property type="protein sequence ID" value="MBP0445827.1"/>
    <property type="molecule type" value="Genomic_DNA"/>
</dbReference>
<reference evidence="3 4" key="1">
    <citation type="submission" date="2021-03" db="EMBL/GenBank/DDBJ databases">
        <authorList>
            <person name="So Y."/>
        </authorList>
    </citation>
    <scope>NUCLEOTIDE SEQUENCE [LARGE SCALE GENOMIC DNA]</scope>
    <source>
        <strain evidence="3 4">SSH11</strain>
    </source>
</reference>
<dbReference type="SUPFAM" id="SSF63829">
    <property type="entry name" value="Calcium-dependent phosphotriesterase"/>
    <property type="match status" value="1"/>
</dbReference>
<dbReference type="RefSeq" id="WP_209380092.1">
    <property type="nucleotide sequence ID" value="NZ_JAGIZB010000012.1"/>
</dbReference>
<dbReference type="Pfam" id="PF13676">
    <property type="entry name" value="TIR_2"/>
    <property type="match status" value="1"/>
</dbReference>
<dbReference type="InterPro" id="IPR006624">
    <property type="entry name" value="Beta-propeller_rpt_TECPR"/>
</dbReference>
<dbReference type="SMART" id="SM00706">
    <property type="entry name" value="TECPR"/>
    <property type="match status" value="4"/>
</dbReference>
<dbReference type="InterPro" id="IPR000157">
    <property type="entry name" value="TIR_dom"/>
</dbReference>
<dbReference type="Gene3D" id="3.40.50.10140">
    <property type="entry name" value="Toll/interleukin-1 receptor homology (TIR) domain"/>
    <property type="match status" value="1"/>
</dbReference>
<accession>A0ABS4AFN0</accession>
<proteinExistence type="predicted"/>
<evidence type="ECO:0000259" key="2">
    <source>
        <dbReference type="PROSITE" id="PS50104"/>
    </source>
</evidence>
<dbReference type="SUPFAM" id="SSF52200">
    <property type="entry name" value="Toll/Interleukin receptor TIR domain"/>
    <property type="match status" value="1"/>
</dbReference>
<dbReference type="PROSITE" id="PS50104">
    <property type="entry name" value="TIR"/>
    <property type="match status" value="1"/>
</dbReference>
<evidence type="ECO:0000313" key="4">
    <source>
        <dbReference type="Proteomes" id="UP000681594"/>
    </source>
</evidence>
<sequence>MVGQPMSPRIFVSYRRDDSAGWVGRLVDDLGEGFGAENVFQDIHSITPGSDFVDAINETLRDADCVLAVIGPNWLAGTSPDNRRIRRDDDYVRLELATALARKLRVIPVLVGGAQMPAPEDLPDDIRMLARRNAAELSDRRWTYDFGRLVEVINGTRTASLRPPAPGAKQEVRSSVLSRSRRAILLGVLASGLPILGLGAWLFRPDPPPRRSPDDGAEFEVARRAAGWQRTGARSIVDVAAGPDGRIWLVQADGRVAWTRDGRSFAPIPAQGFARVAAARDGSAWGVGLNKTLWRFPPDGRPQPMAHSPPVVDVAVSAQGRVWLVGDDARIWFTDDGQTFTPDTKTSNFGRIAAGPDGLVYGVGRNNTVWLLKPPWWEVRSDGIADAAVAPNGRLWLVLQDGGVEWSGDNQSFTPVEGGGFRAIAVSQDGTVWAVGSDGSLWTRQPDEGGTDRAPSSVPVTLVVFGADSSVAAARPEVERAKQAGFTGAMIYRREGSYRSVVEFPTEQSANEALPRIQALGRTASGAYVRQLSAWCPNGTRWADGFKDCL</sequence>
<feature type="transmembrane region" description="Helical" evidence="1">
    <location>
        <begin position="183"/>
        <end position="203"/>
    </location>
</feature>
<keyword evidence="1" id="KW-1133">Transmembrane helix</keyword>
<evidence type="ECO:0000313" key="3">
    <source>
        <dbReference type="EMBL" id="MBP0445827.1"/>
    </source>
</evidence>
<dbReference type="Gene3D" id="2.115.10.10">
    <property type="entry name" value="Tachylectin 2"/>
    <property type="match status" value="1"/>
</dbReference>
<keyword evidence="1" id="KW-0472">Membrane</keyword>
<keyword evidence="1" id="KW-0812">Transmembrane</keyword>
<dbReference type="Proteomes" id="UP000681594">
    <property type="component" value="Unassembled WGS sequence"/>
</dbReference>